<dbReference type="NCBIfam" id="TIGR00360">
    <property type="entry name" value="ComEC_N-term"/>
    <property type="match status" value="1"/>
</dbReference>
<dbReference type="PANTHER" id="PTHR30619:SF1">
    <property type="entry name" value="RECOMBINATION PROTEIN 2"/>
    <property type="match status" value="1"/>
</dbReference>
<dbReference type="Pfam" id="PF03772">
    <property type="entry name" value="Competence"/>
    <property type="match status" value="1"/>
</dbReference>
<evidence type="ECO:0000256" key="6">
    <source>
        <dbReference type="SAM" id="Phobius"/>
    </source>
</evidence>
<dbReference type="InterPro" id="IPR052159">
    <property type="entry name" value="Competence_DNA_uptake"/>
</dbReference>
<feature type="transmembrane region" description="Helical" evidence="6">
    <location>
        <begin position="249"/>
        <end position="272"/>
    </location>
</feature>
<keyword evidence="2" id="KW-1003">Cell membrane</keyword>
<dbReference type="PANTHER" id="PTHR30619">
    <property type="entry name" value="DNA INTERNALIZATION/COMPETENCE PROTEIN COMEC/REC2"/>
    <property type="match status" value="1"/>
</dbReference>
<feature type="transmembrane region" description="Helical" evidence="6">
    <location>
        <begin position="7"/>
        <end position="25"/>
    </location>
</feature>
<evidence type="ECO:0000256" key="1">
    <source>
        <dbReference type="ARBA" id="ARBA00004651"/>
    </source>
</evidence>
<dbReference type="RefSeq" id="WP_208152510.1">
    <property type="nucleotide sequence ID" value="NZ_JAGEVF010000002.1"/>
</dbReference>
<comment type="caution">
    <text evidence="9">The sequence shown here is derived from an EMBL/GenBank/DDBJ whole genome shotgun (WGS) entry which is preliminary data.</text>
</comment>
<feature type="transmembrane region" description="Helical" evidence="6">
    <location>
        <begin position="333"/>
        <end position="352"/>
    </location>
</feature>
<feature type="transmembrane region" description="Helical" evidence="6">
    <location>
        <begin position="415"/>
        <end position="439"/>
    </location>
</feature>
<feature type="transmembrane region" description="Helical" evidence="6">
    <location>
        <begin position="389"/>
        <end position="409"/>
    </location>
</feature>
<feature type="transmembrane region" description="Helical" evidence="6">
    <location>
        <begin position="446"/>
        <end position="469"/>
    </location>
</feature>
<dbReference type="InterPro" id="IPR025405">
    <property type="entry name" value="DUF4131"/>
</dbReference>
<evidence type="ECO:0000313" key="10">
    <source>
        <dbReference type="Proteomes" id="UP000676776"/>
    </source>
</evidence>
<keyword evidence="4 6" id="KW-1133">Transmembrane helix</keyword>
<dbReference type="EMBL" id="JAGEVF010000002">
    <property type="protein sequence ID" value="MBO3115734.1"/>
    <property type="molecule type" value="Genomic_DNA"/>
</dbReference>
<evidence type="ECO:0000256" key="3">
    <source>
        <dbReference type="ARBA" id="ARBA00022692"/>
    </source>
</evidence>
<feature type="transmembrane region" description="Helical" evidence="6">
    <location>
        <begin position="59"/>
        <end position="78"/>
    </location>
</feature>
<evidence type="ECO:0000256" key="5">
    <source>
        <dbReference type="ARBA" id="ARBA00023136"/>
    </source>
</evidence>
<feature type="transmembrane region" description="Helical" evidence="6">
    <location>
        <begin position="358"/>
        <end position="377"/>
    </location>
</feature>
<keyword evidence="5 6" id="KW-0472">Membrane</keyword>
<dbReference type="InterPro" id="IPR004477">
    <property type="entry name" value="ComEC_N"/>
</dbReference>
<dbReference type="Proteomes" id="UP000676776">
    <property type="component" value="Unassembled WGS sequence"/>
</dbReference>
<feature type="domain" description="DUF4131" evidence="8">
    <location>
        <begin position="37"/>
        <end position="190"/>
    </location>
</feature>
<organism evidence="9 10">
    <name type="scientific">Winogradskyella pelagia</name>
    <dbReference type="NCBI Taxonomy" id="2819984"/>
    <lineage>
        <taxon>Bacteria</taxon>
        <taxon>Pseudomonadati</taxon>
        <taxon>Bacteroidota</taxon>
        <taxon>Flavobacteriia</taxon>
        <taxon>Flavobacteriales</taxon>
        <taxon>Flavobacteriaceae</taxon>
        <taxon>Winogradskyella</taxon>
    </lineage>
</organism>
<evidence type="ECO:0000313" key="9">
    <source>
        <dbReference type="EMBL" id="MBO3115734.1"/>
    </source>
</evidence>
<reference evidence="9 10" key="1">
    <citation type="submission" date="2021-03" db="EMBL/GenBank/DDBJ databases">
        <title>Winogradskyella sp. nov., isolated from costal sediment.</title>
        <authorList>
            <person name="Gao C."/>
        </authorList>
    </citation>
    <scope>NUCLEOTIDE SEQUENCE [LARGE SCALE GENOMIC DNA]</scope>
    <source>
        <strain evidence="9 10">DF17</strain>
    </source>
</reference>
<comment type="subcellular location">
    <subcellularLocation>
        <location evidence="1">Cell membrane</location>
        <topology evidence="1">Multi-pass membrane protein</topology>
    </subcellularLocation>
</comment>
<keyword evidence="10" id="KW-1185">Reference proteome</keyword>
<proteinExistence type="predicted"/>
<evidence type="ECO:0000256" key="4">
    <source>
        <dbReference type="ARBA" id="ARBA00022989"/>
    </source>
</evidence>
<feature type="domain" description="ComEC/Rec2-related protein" evidence="7">
    <location>
        <begin position="233"/>
        <end position="497"/>
    </location>
</feature>
<feature type="transmembrane region" description="Helical" evidence="6">
    <location>
        <begin position="31"/>
        <end position="50"/>
    </location>
</feature>
<accession>A0ABS3T0F0</accession>
<protein>
    <submittedName>
        <fullName evidence="9">ComEC family competence protein</fullName>
    </submittedName>
</protein>
<evidence type="ECO:0000256" key="2">
    <source>
        <dbReference type="ARBA" id="ARBA00022475"/>
    </source>
</evidence>
<name>A0ABS3T0F0_9FLAO</name>
<sequence>MRLLNFNIIRLLLFLVLGVLIGRYISFDITLVFSSSLSLVVIVGVSWFLLRKKIVRHPFFAVLVYLTMTCIGYTSYIINIDRNKPNHYAHILAPNQPSDFILQITKRLKPDLYNEKYIASVLSINKQKVIGNLLINMRKDSTSNNLDVDTVIFTSAQVSPIQGPLNPYQFDYSKYLELQNIYHQLYLADSAIKTLSTEKTSIYGYADALRKTINTELKKAGFKPDTMGIINAMLLGQRQDIDKTIYNNYINAGTIHILAVSGLHVGIILIILNTLFKPLLFIRYGYVIEPILIVFLLWLFAIVAGLSPSVTRAVAMFSIISIAMHLKRPTNIYNTLAISAFLILLFKPSFLFQVGFQMSYLAVLGIVSIQPIFYKMLRSKYWIFNKMWQIFTVTLAAQIGVLPISLFYFHQFPGLFFVSNLVVIPFLGLVLGLGLLVIVLSLLNALPIILVMGYSTIIESLNAFIGWVATFEALLFRDIPFNIFQVVGCYIIVVAILQFYKTKSAKWVMLCLGSIIALQGNTLISNINSQKEALVIFNKSRHTVIGLQNGKHLSLFQNLDSTETLNDNLLKNYKVGEGITDIDLQQIEPVYKFNSELLLVIDSIGVYQNISFKPQYILLRNSPKINLNRVIDHLQPKIIIADASNYTSYINRWRSTCKNRGANFHYTKEKGAFIVNGSTP</sequence>
<evidence type="ECO:0000259" key="7">
    <source>
        <dbReference type="Pfam" id="PF03772"/>
    </source>
</evidence>
<dbReference type="Pfam" id="PF13567">
    <property type="entry name" value="DUF4131"/>
    <property type="match status" value="1"/>
</dbReference>
<gene>
    <name evidence="9" type="ORF">J4050_03195</name>
</gene>
<feature type="transmembrane region" description="Helical" evidence="6">
    <location>
        <begin position="481"/>
        <end position="500"/>
    </location>
</feature>
<evidence type="ECO:0000259" key="8">
    <source>
        <dbReference type="Pfam" id="PF13567"/>
    </source>
</evidence>
<keyword evidence="3 6" id="KW-0812">Transmembrane</keyword>
<feature type="transmembrane region" description="Helical" evidence="6">
    <location>
        <begin position="284"/>
        <end position="303"/>
    </location>
</feature>